<dbReference type="Gene3D" id="3.90.640.10">
    <property type="entry name" value="Actin, Chain A, domain 4"/>
    <property type="match status" value="1"/>
</dbReference>
<proteinExistence type="predicted"/>
<keyword evidence="2" id="KW-1185">Reference proteome</keyword>
<dbReference type="EMBL" id="PPGH01000037">
    <property type="protein sequence ID" value="PQJ95139.1"/>
    <property type="molecule type" value="Genomic_DNA"/>
</dbReference>
<evidence type="ECO:0000313" key="2">
    <source>
        <dbReference type="Proteomes" id="UP000239936"/>
    </source>
</evidence>
<dbReference type="OrthoDB" id="580874at2"/>
<dbReference type="SUPFAM" id="SSF53067">
    <property type="entry name" value="Actin-like ATPase domain"/>
    <property type="match status" value="1"/>
</dbReference>
<sequence length="562" mass="62686">MENATALVFVENLIERLERDAITGKLKLDGVVSEKEHQALQFAVKILNSLQPDRPQILLKDTVPTETTNLKPVLTPILPNLNSIGIDRPESPDILLCLDFGTAMSKAFATDETDDNLVDLKIGQEAGQSEPIYSLISSIFITDSGRILFGHRAVSESTHADTINRKRFDSIKDILCKDVMCDLDEAPLETAYNPTNIALTKGDMVTLFLAYFTDMATSQLQANGYSRYVSRRFTRPVLPPDRGSWAENQLRALMVRAQILADTLHGGWHNGIDVKTAKQVLTDIRNLEVLPTYLIDSGVIEPVAAVGSRFRSFQCKQNFRRLLMVIDVGAGTIDYALFAEVHEMNSPIKIWEIPGSVQVLRQAGDMVDKLLRSYILKKANVVSSDNDFLMIDADLSLRIRQLKEQLFCESKVNFSLTNDQLGQINLSEFIEQPAVKEFEKLIHEKFFKCLTSVHKSWVEGLGNGELAVVFTGGGATLPMIRSIEKKSPLVHDRQLQIRASVPVPLWVKNDYPELSNEFLQLAVAIGGASRSIPILAPKQFSEFKGLNESESNWSIPPVYKGI</sequence>
<dbReference type="AlphaFoldDB" id="A0A2S7XN30"/>
<dbReference type="InterPro" id="IPR043129">
    <property type="entry name" value="ATPase_NBD"/>
</dbReference>
<accession>A0A2S7XN30</accession>
<name>A0A2S7XN30_9GAMM</name>
<reference evidence="1 2" key="1">
    <citation type="submission" date="2018-01" db="EMBL/GenBank/DDBJ databases">
        <title>The complete genome sequence of Chromatium okenii LaCa, a purple sulfur bacterium with a turbulent life.</title>
        <authorList>
            <person name="Luedin S.M."/>
            <person name="Liechti N."/>
            <person name="Storelli N."/>
            <person name="Danza F."/>
            <person name="Wittwer M."/>
            <person name="Pothier J.F."/>
            <person name="Tonolla M.A."/>
        </authorList>
    </citation>
    <scope>NUCLEOTIDE SEQUENCE [LARGE SCALE GENOMIC DNA]</scope>
    <source>
        <strain evidence="1 2">LaCa</strain>
    </source>
</reference>
<gene>
    <name evidence="1" type="ORF">CXB77_12630</name>
</gene>
<dbReference type="Proteomes" id="UP000239936">
    <property type="component" value="Unassembled WGS sequence"/>
</dbReference>
<dbReference type="RefSeq" id="WP_105074197.1">
    <property type="nucleotide sequence ID" value="NZ_JAFLKP010000195.1"/>
</dbReference>
<organism evidence="1 2">
    <name type="scientific">Chromatium okenii</name>
    <dbReference type="NCBI Taxonomy" id="61644"/>
    <lineage>
        <taxon>Bacteria</taxon>
        <taxon>Pseudomonadati</taxon>
        <taxon>Pseudomonadota</taxon>
        <taxon>Gammaproteobacteria</taxon>
        <taxon>Chromatiales</taxon>
        <taxon>Chromatiaceae</taxon>
        <taxon>Chromatium</taxon>
    </lineage>
</organism>
<evidence type="ECO:0000313" key="1">
    <source>
        <dbReference type="EMBL" id="PQJ95139.1"/>
    </source>
</evidence>
<dbReference type="Gene3D" id="3.30.420.40">
    <property type="match status" value="2"/>
</dbReference>
<comment type="caution">
    <text evidence="1">The sequence shown here is derived from an EMBL/GenBank/DDBJ whole genome shotgun (WGS) entry which is preliminary data.</text>
</comment>
<protein>
    <recommendedName>
        <fullName evidence="3">Molecular chaperone</fullName>
    </recommendedName>
</protein>
<evidence type="ECO:0008006" key="3">
    <source>
        <dbReference type="Google" id="ProtNLM"/>
    </source>
</evidence>